<feature type="non-terminal residue" evidence="1">
    <location>
        <position position="1"/>
    </location>
</feature>
<dbReference type="EMBL" id="JANEYG010000076">
    <property type="protein sequence ID" value="KAJ8914261.1"/>
    <property type="molecule type" value="Genomic_DNA"/>
</dbReference>
<name>A0AAV8VKD3_9CUCU</name>
<reference evidence="1 2" key="1">
    <citation type="journal article" date="2023" name="Insect Mol. Biol.">
        <title>Genome sequencing provides insights into the evolution of gene families encoding plant cell wall-degrading enzymes in longhorned beetles.</title>
        <authorList>
            <person name="Shin N.R."/>
            <person name="Okamura Y."/>
            <person name="Kirsch R."/>
            <person name="Pauchet Y."/>
        </authorList>
    </citation>
    <scope>NUCLEOTIDE SEQUENCE [LARGE SCALE GENOMIC DNA]</scope>
    <source>
        <strain evidence="1">EAD_L_NR</strain>
    </source>
</reference>
<accession>A0AAV8VKD3</accession>
<dbReference type="AlphaFoldDB" id="A0AAV8VKD3"/>
<comment type="caution">
    <text evidence="1">The sequence shown here is derived from an EMBL/GenBank/DDBJ whole genome shotgun (WGS) entry which is preliminary data.</text>
</comment>
<proteinExistence type="predicted"/>
<dbReference type="Proteomes" id="UP001159042">
    <property type="component" value="Unassembled WGS sequence"/>
</dbReference>
<protein>
    <submittedName>
        <fullName evidence="1">Uncharacterized protein</fullName>
    </submittedName>
</protein>
<gene>
    <name evidence="1" type="ORF">NQ315_003626</name>
</gene>
<evidence type="ECO:0000313" key="2">
    <source>
        <dbReference type="Proteomes" id="UP001159042"/>
    </source>
</evidence>
<evidence type="ECO:0000313" key="1">
    <source>
        <dbReference type="EMBL" id="KAJ8914261.1"/>
    </source>
</evidence>
<feature type="non-terminal residue" evidence="1">
    <location>
        <position position="135"/>
    </location>
</feature>
<sequence length="135" mass="15560">FGRKCHVEQILKGFTKALDEAIQDEYDTASQVSDEEWEAIRPTKLERSNYLLNRVFQTKYGTCDNCTFWKMKTGETWGKEYHLLNDFSSNVPNSLIDILAVGTWRPSDGVSMTDELFPHISHGFRGRNLPVVSFH</sequence>
<organism evidence="1 2">
    <name type="scientific">Exocentrus adspersus</name>
    <dbReference type="NCBI Taxonomy" id="1586481"/>
    <lineage>
        <taxon>Eukaryota</taxon>
        <taxon>Metazoa</taxon>
        <taxon>Ecdysozoa</taxon>
        <taxon>Arthropoda</taxon>
        <taxon>Hexapoda</taxon>
        <taxon>Insecta</taxon>
        <taxon>Pterygota</taxon>
        <taxon>Neoptera</taxon>
        <taxon>Endopterygota</taxon>
        <taxon>Coleoptera</taxon>
        <taxon>Polyphaga</taxon>
        <taxon>Cucujiformia</taxon>
        <taxon>Chrysomeloidea</taxon>
        <taxon>Cerambycidae</taxon>
        <taxon>Lamiinae</taxon>
        <taxon>Acanthocinini</taxon>
        <taxon>Exocentrus</taxon>
    </lineage>
</organism>
<keyword evidence="2" id="KW-1185">Reference proteome</keyword>